<dbReference type="Gene3D" id="1.20.120.20">
    <property type="entry name" value="Apolipoprotein"/>
    <property type="match status" value="1"/>
</dbReference>
<protein>
    <recommendedName>
        <fullName evidence="2">Phage tail tape measure protein domain-containing protein</fullName>
    </recommendedName>
</protein>
<dbReference type="AlphaFoldDB" id="A0A0F9NFS3"/>
<gene>
    <name evidence="1" type="ORF">LCGC14_1341730</name>
</gene>
<accession>A0A0F9NFS3</accession>
<dbReference type="SUPFAM" id="SSF48371">
    <property type="entry name" value="ARM repeat"/>
    <property type="match status" value="1"/>
</dbReference>
<dbReference type="PANTHER" id="PTHR37813:SF1">
    <property type="entry name" value="FELS-2 PROPHAGE PROTEIN"/>
    <property type="match status" value="1"/>
</dbReference>
<name>A0A0F9NFS3_9ZZZZ</name>
<sequence>QGETIQGAYEAAMQSSSKQLRSMKRHVVELLNSLGKPLLDAFGDVVTGATDMLKIFRENIDSGGILETVMTKIGETISNSLGWVLRTGGEVISGLLAFTSTIDHAIKYGELLDDWFSKVPKSWQPFTKYLAYVTEDGDTLNDFLQEIPKNLQPIARVMAELFQLVRGQGSFKDLIMALFGDTGTGPISALITKFEELSTTIREFFNNTLMPFIEENEGTIKAFFRNIGETILQVFVMLAASAAIGKVIKLITSLANPFTKLILIVALLKTAWETNFLGIRDITAKAVAWITEQWEKFGPGIIASLTTAWETIKGLFDKYWPIIKQAVSDGIQFVQDLWETWGDPIIEWVTTAWENIKEIFFGAPGDIEDSVNGLIDNIKGFWEEWGPHVEPLVQAVWDIIEDVFNASTEFLSGVVDDFLKGLEDFWEDWGPTITEITDNIWEHIKGAFERGKEKLKDVMDLITAVLEGRWKDAGVKAREIWDNNWEGIKESFNTAKENLLLIIENIIKLIKEKLEGFDLFETGKNIVNGLIEGIKSLGDSVGDAILDIGKNATDFFDGFFGINSDSKLMIERGKNIIGGLKSGIGSESPSLLQTFEEMARSLANVMSKAATPQAIPQGAIGGGGTTHNTEINPSFDFGGTNLGEGELMEVFELLRLLYGNKSYG</sequence>
<feature type="non-terminal residue" evidence="1">
    <location>
        <position position="1"/>
    </location>
</feature>
<dbReference type="InterPro" id="IPR016024">
    <property type="entry name" value="ARM-type_fold"/>
</dbReference>
<proteinExistence type="predicted"/>
<reference evidence="1" key="1">
    <citation type="journal article" date="2015" name="Nature">
        <title>Complex archaea that bridge the gap between prokaryotes and eukaryotes.</title>
        <authorList>
            <person name="Spang A."/>
            <person name="Saw J.H."/>
            <person name="Jorgensen S.L."/>
            <person name="Zaremba-Niedzwiedzka K."/>
            <person name="Martijn J."/>
            <person name="Lind A.E."/>
            <person name="van Eijk R."/>
            <person name="Schleper C."/>
            <person name="Guy L."/>
            <person name="Ettema T.J."/>
        </authorList>
    </citation>
    <scope>NUCLEOTIDE SEQUENCE</scope>
</reference>
<dbReference type="PANTHER" id="PTHR37813">
    <property type="entry name" value="FELS-2 PROPHAGE PROTEIN"/>
    <property type="match status" value="1"/>
</dbReference>
<organism evidence="1">
    <name type="scientific">marine sediment metagenome</name>
    <dbReference type="NCBI Taxonomy" id="412755"/>
    <lineage>
        <taxon>unclassified sequences</taxon>
        <taxon>metagenomes</taxon>
        <taxon>ecological metagenomes</taxon>
    </lineage>
</organism>
<comment type="caution">
    <text evidence="1">The sequence shown here is derived from an EMBL/GenBank/DDBJ whole genome shotgun (WGS) entry which is preliminary data.</text>
</comment>
<dbReference type="EMBL" id="LAZR01008211">
    <property type="protein sequence ID" value="KKM80252.1"/>
    <property type="molecule type" value="Genomic_DNA"/>
</dbReference>
<evidence type="ECO:0008006" key="2">
    <source>
        <dbReference type="Google" id="ProtNLM"/>
    </source>
</evidence>
<evidence type="ECO:0000313" key="1">
    <source>
        <dbReference type="EMBL" id="KKM80252.1"/>
    </source>
</evidence>